<sequence>MTALPFTAALFYTMASITYQLETRQAFYGRERLFFMNLSAIYAEPAPYSCYNQE</sequence>
<reference evidence="1 2" key="1">
    <citation type="journal article" date="2015" name="Genome Announc.">
        <title>Expanding the biotechnology potential of lactobacilli through comparative genomics of 213 strains and associated genera.</title>
        <authorList>
            <person name="Sun Z."/>
            <person name="Harris H.M."/>
            <person name="McCann A."/>
            <person name="Guo C."/>
            <person name="Argimon S."/>
            <person name="Zhang W."/>
            <person name="Yang X."/>
            <person name="Jeffery I.B."/>
            <person name="Cooney J.C."/>
            <person name="Kagawa T.F."/>
            <person name="Liu W."/>
            <person name="Song Y."/>
            <person name="Salvetti E."/>
            <person name="Wrobel A."/>
            <person name="Rasinkangas P."/>
            <person name="Parkhill J."/>
            <person name="Rea M.C."/>
            <person name="O'Sullivan O."/>
            <person name="Ritari J."/>
            <person name="Douillard F.P."/>
            <person name="Paul Ross R."/>
            <person name="Yang R."/>
            <person name="Briner A.E."/>
            <person name="Felis G.E."/>
            <person name="de Vos W.M."/>
            <person name="Barrangou R."/>
            <person name="Klaenhammer T.R."/>
            <person name="Caufield P.W."/>
            <person name="Cui Y."/>
            <person name="Zhang H."/>
            <person name="O'Toole P.W."/>
        </authorList>
    </citation>
    <scope>NUCLEOTIDE SEQUENCE [LARGE SCALE GENOMIC DNA]</scope>
    <source>
        <strain evidence="1 2">DSM 14340</strain>
    </source>
</reference>
<comment type="caution">
    <text evidence="1">The sequence shown here is derived from an EMBL/GenBank/DDBJ whole genome shotgun (WGS) entry which is preliminary data.</text>
</comment>
<dbReference type="AlphaFoldDB" id="A0A0R1S6C1"/>
<name>A0A0R1S6C1_9LACO</name>
<protein>
    <submittedName>
        <fullName evidence="1">Uncharacterized protein</fullName>
    </submittedName>
</protein>
<accession>A0A0R1S6C1</accession>
<dbReference type="Proteomes" id="UP000051264">
    <property type="component" value="Unassembled WGS sequence"/>
</dbReference>
<evidence type="ECO:0000313" key="2">
    <source>
        <dbReference type="Proteomes" id="UP000051264"/>
    </source>
</evidence>
<proteinExistence type="predicted"/>
<dbReference type="PATRIC" id="fig|1423747.3.peg.1351"/>
<gene>
    <name evidence="1" type="ORF">FC69_GL001325</name>
</gene>
<organism evidence="1 2">
    <name type="scientific">Latilactobacillus fuchuensis DSM 14340 = JCM 11249</name>
    <dbReference type="NCBI Taxonomy" id="1423747"/>
    <lineage>
        <taxon>Bacteria</taxon>
        <taxon>Bacillati</taxon>
        <taxon>Bacillota</taxon>
        <taxon>Bacilli</taxon>
        <taxon>Lactobacillales</taxon>
        <taxon>Lactobacillaceae</taxon>
        <taxon>Latilactobacillus</taxon>
    </lineage>
</organism>
<dbReference type="STRING" id="1423747.FC69_GL001325"/>
<evidence type="ECO:0000313" key="1">
    <source>
        <dbReference type="EMBL" id="KRL61859.1"/>
    </source>
</evidence>
<dbReference type="EMBL" id="AZEX01000003">
    <property type="protein sequence ID" value="KRL61859.1"/>
    <property type="molecule type" value="Genomic_DNA"/>
</dbReference>